<dbReference type="Pfam" id="PF13966">
    <property type="entry name" value="zf-RVT"/>
    <property type="match status" value="1"/>
</dbReference>
<dbReference type="EMBL" id="NBSK02000004">
    <property type="protein sequence ID" value="KAJ0208896.1"/>
    <property type="molecule type" value="Genomic_DNA"/>
</dbReference>
<evidence type="ECO:0000313" key="2">
    <source>
        <dbReference type="EMBL" id="KAJ0208896.1"/>
    </source>
</evidence>
<reference evidence="2 3" key="1">
    <citation type="journal article" date="2017" name="Nat. Commun.">
        <title>Genome assembly with in vitro proximity ligation data and whole-genome triplication in lettuce.</title>
        <authorList>
            <person name="Reyes-Chin-Wo S."/>
            <person name="Wang Z."/>
            <person name="Yang X."/>
            <person name="Kozik A."/>
            <person name="Arikit S."/>
            <person name="Song C."/>
            <person name="Xia L."/>
            <person name="Froenicke L."/>
            <person name="Lavelle D.O."/>
            <person name="Truco M.J."/>
            <person name="Xia R."/>
            <person name="Zhu S."/>
            <person name="Xu C."/>
            <person name="Xu H."/>
            <person name="Xu X."/>
            <person name="Cox K."/>
            <person name="Korf I."/>
            <person name="Meyers B.C."/>
            <person name="Michelmore R.W."/>
        </authorList>
    </citation>
    <scope>NUCLEOTIDE SEQUENCE [LARGE SCALE GENOMIC DNA]</scope>
    <source>
        <strain evidence="3">cv. Salinas</strain>
        <tissue evidence="2">Seedlings</tissue>
    </source>
</reference>
<evidence type="ECO:0000313" key="3">
    <source>
        <dbReference type="Proteomes" id="UP000235145"/>
    </source>
</evidence>
<protein>
    <recommendedName>
        <fullName evidence="1">Reverse transcriptase zinc-binding domain-containing protein</fullName>
    </recommendedName>
</protein>
<sequence length="145" mass="16918">MDMEPTAVGSSDLCPMCHEAPETVDHIFMGCPVSKEVWLQVCSWWRLLEHSPSSCRELLDCKELLGGHQRLKVVQEAIMLVLWVIWRFINSKTHALNSNSISKLVLAYEVQAHSHLWINAQNQKGQNLRWIEWCCDPIFECYYRM</sequence>
<feature type="domain" description="Reverse transcriptase zinc-binding" evidence="1">
    <location>
        <begin position="10"/>
        <end position="38"/>
    </location>
</feature>
<gene>
    <name evidence="2" type="ORF">LSAT_V11C400208010</name>
</gene>
<dbReference type="Proteomes" id="UP000235145">
    <property type="component" value="Unassembled WGS sequence"/>
</dbReference>
<keyword evidence="3" id="KW-1185">Reference proteome</keyword>
<comment type="caution">
    <text evidence="2">The sequence shown here is derived from an EMBL/GenBank/DDBJ whole genome shotgun (WGS) entry which is preliminary data.</text>
</comment>
<name>A0A9R1XDL0_LACSA</name>
<dbReference type="AlphaFoldDB" id="A0A9R1XDL0"/>
<organism evidence="2 3">
    <name type="scientific">Lactuca sativa</name>
    <name type="common">Garden lettuce</name>
    <dbReference type="NCBI Taxonomy" id="4236"/>
    <lineage>
        <taxon>Eukaryota</taxon>
        <taxon>Viridiplantae</taxon>
        <taxon>Streptophyta</taxon>
        <taxon>Embryophyta</taxon>
        <taxon>Tracheophyta</taxon>
        <taxon>Spermatophyta</taxon>
        <taxon>Magnoliopsida</taxon>
        <taxon>eudicotyledons</taxon>
        <taxon>Gunneridae</taxon>
        <taxon>Pentapetalae</taxon>
        <taxon>asterids</taxon>
        <taxon>campanulids</taxon>
        <taxon>Asterales</taxon>
        <taxon>Asteraceae</taxon>
        <taxon>Cichorioideae</taxon>
        <taxon>Cichorieae</taxon>
        <taxon>Lactucinae</taxon>
        <taxon>Lactuca</taxon>
    </lineage>
</organism>
<dbReference type="InterPro" id="IPR026960">
    <property type="entry name" value="RVT-Znf"/>
</dbReference>
<evidence type="ECO:0000259" key="1">
    <source>
        <dbReference type="Pfam" id="PF13966"/>
    </source>
</evidence>
<proteinExistence type="predicted"/>
<accession>A0A9R1XDL0</accession>